<organism evidence="2 3">
    <name type="scientific">Brevibacterium otitidis</name>
    <dbReference type="NCBI Taxonomy" id="53364"/>
    <lineage>
        <taxon>Bacteria</taxon>
        <taxon>Bacillati</taxon>
        <taxon>Actinomycetota</taxon>
        <taxon>Actinomycetes</taxon>
        <taxon>Micrococcales</taxon>
        <taxon>Brevibacteriaceae</taxon>
        <taxon>Brevibacterium</taxon>
    </lineage>
</organism>
<keyword evidence="1" id="KW-1133">Transmembrane helix</keyword>
<name>A0ABV5WZ42_9MICO</name>
<feature type="transmembrane region" description="Helical" evidence="1">
    <location>
        <begin position="174"/>
        <end position="196"/>
    </location>
</feature>
<reference evidence="2 3" key="1">
    <citation type="submission" date="2024-09" db="EMBL/GenBank/DDBJ databases">
        <authorList>
            <person name="Sun Q."/>
            <person name="Mori K."/>
        </authorList>
    </citation>
    <scope>NUCLEOTIDE SEQUENCE [LARGE SCALE GENOMIC DNA]</scope>
    <source>
        <strain evidence="2 3">JCM 11683</strain>
    </source>
</reference>
<keyword evidence="1" id="KW-0812">Transmembrane</keyword>
<dbReference type="Proteomes" id="UP001589707">
    <property type="component" value="Unassembled WGS sequence"/>
</dbReference>
<dbReference type="EMBL" id="JBHMAU010000025">
    <property type="protein sequence ID" value="MFB9775430.1"/>
    <property type="molecule type" value="Genomic_DNA"/>
</dbReference>
<feature type="transmembrane region" description="Helical" evidence="1">
    <location>
        <begin position="134"/>
        <end position="154"/>
    </location>
</feature>
<feature type="transmembrane region" description="Helical" evidence="1">
    <location>
        <begin position="20"/>
        <end position="39"/>
    </location>
</feature>
<sequence>MNSAASAGKPTGPAAKKRNWSGLEFYPIVVVALGLGYRLTDLFRAFVDRTFNVSLELTGNDTITTRLGDHEVFAQGVMNLRLPAEDLAGATQGLLIAADLVVVIGLLLAGWFAVRIIRLVSKGLAFERRTRRAIYGLFLSVLVAGFVAAALQLLGDNLVIRDLGLADLPVDNSIGTGVIWGWLGILGGIGTIGVLIDRGARVESELEGVI</sequence>
<evidence type="ECO:0008006" key="4">
    <source>
        <dbReference type="Google" id="ProtNLM"/>
    </source>
</evidence>
<keyword evidence="1" id="KW-0472">Membrane</keyword>
<comment type="caution">
    <text evidence="2">The sequence shown here is derived from an EMBL/GenBank/DDBJ whole genome shotgun (WGS) entry which is preliminary data.</text>
</comment>
<proteinExistence type="predicted"/>
<accession>A0ABV5WZ42</accession>
<evidence type="ECO:0000313" key="3">
    <source>
        <dbReference type="Proteomes" id="UP001589707"/>
    </source>
</evidence>
<gene>
    <name evidence="2" type="ORF">ACFFN1_03230</name>
</gene>
<evidence type="ECO:0000256" key="1">
    <source>
        <dbReference type="SAM" id="Phobius"/>
    </source>
</evidence>
<dbReference type="RefSeq" id="WP_376838542.1">
    <property type="nucleotide sequence ID" value="NZ_JBHMAU010000025.1"/>
</dbReference>
<evidence type="ECO:0000313" key="2">
    <source>
        <dbReference type="EMBL" id="MFB9775430.1"/>
    </source>
</evidence>
<keyword evidence="3" id="KW-1185">Reference proteome</keyword>
<protein>
    <recommendedName>
        <fullName evidence="4">DUF2975 domain-containing protein</fullName>
    </recommendedName>
</protein>
<feature type="transmembrane region" description="Helical" evidence="1">
    <location>
        <begin position="93"/>
        <end position="114"/>
    </location>
</feature>